<evidence type="ECO:0000259" key="7">
    <source>
        <dbReference type="PROSITE" id="PS50110"/>
    </source>
</evidence>
<dbReference type="PRINTS" id="PR00038">
    <property type="entry name" value="HTHLUXR"/>
</dbReference>
<dbReference type="InterPro" id="IPR011006">
    <property type="entry name" value="CheY-like_superfamily"/>
</dbReference>
<keyword evidence="9" id="KW-1185">Reference proteome</keyword>
<keyword evidence="3" id="KW-0238">DNA-binding</keyword>
<dbReference type="SMART" id="SM00421">
    <property type="entry name" value="HTH_LUXR"/>
    <property type="match status" value="1"/>
</dbReference>
<evidence type="ECO:0000259" key="6">
    <source>
        <dbReference type="PROSITE" id="PS50043"/>
    </source>
</evidence>
<dbReference type="SUPFAM" id="SSF52172">
    <property type="entry name" value="CheY-like"/>
    <property type="match status" value="1"/>
</dbReference>
<evidence type="ECO:0000256" key="2">
    <source>
        <dbReference type="ARBA" id="ARBA00023015"/>
    </source>
</evidence>
<comment type="caution">
    <text evidence="8">The sequence shown here is derived from an EMBL/GenBank/DDBJ whole genome shotgun (WGS) entry which is preliminary data.</text>
</comment>
<dbReference type="PANTHER" id="PTHR43214">
    <property type="entry name" value="TWO-COMPONENT RESPONSE REGULATOR"/>
    <property type="match status" value="1"/>
</dbReference>
<keyword evidence="4" id="KW-0804">Transcription</keyword>
<accession>A0A9X3N044</accession>
<proteinExistence type="predicted"/>
<organism evidence="8 9">
    <name type="scientific">Solirubrobacter ginsenosidimutans</name>
    <dbReference type="NCBI Taxonomy" id="490573"/>
    <lineage>
        <taxon>Bacteria</taxon>
        <taxon>Bacillati</taxon>
        <taxon>Actinomycetota</taxon>
        <taxon>Thermoleophilia</taxon>
        <taxon>Solirubrobacterales</taxon>
        <taxon>Solirubrobacteraceae</taxon>
        <taxon>Solirubrobacter</taxon>
    </lineage>
</organism>
<evidence type="ECO:0000313" key="8">
    <source>
        <dbReference type="EMBL" id="MDA0164540.1"/>
    </source>
</evidence>
<evidence type="ECO:0000256" key="3">
    <source>
        <dbReference type="ARBA" id="ARBA00023125"/>
    </source>
</evidence>
<dbReference type="RefSeq" id="WP_270043795.1">
    <property type="nucleotide sequence ID" value="NZ_JAPDOD010000035.1"/>
</dbReference>
<dbReference type="Gene3D" id="3.40.50.2300">
    <property type="match status" value="1"/>
</dbReference>
<dbReference type="GO" id="GO:0000160">
    <property type="term" value="P:phosphorelay signal transduction system"/>
    <property type="evidence" value="ECO:0007669"/>
    <property type="project" value="InterPro"/>
</dbReference>
<dbReference type="SMART" id="SM00448">
    <property type="entry name" value="REC"/>
    <property type="match status" value="1"/>
</dbReference>
<keyword evidence="1 5" id="KW-0597">Phosphoprotein</keyword>
<evidence type="ECO:0000256" key="4">
    <source>
        <dbReference type="ARBA" id="ARBA00023163"/>
    </source>
</evidence>
<evidence type="ECO:0000313" key="9">
    <source>
        <dbReference type="Proteomes" id="UP001149140"/>
    </source>
</evidence>
<protein>
    <submittedName>
        <fullName evidence="8">Response regulator transcription factor</fullName>
    </submittedName>
</protein>
<feature type="modified residue" description="4-aspartylphosphate" evidence="5">
    <location>
        <position position="53"/>
    </location>
</feature>
<evidence type="ECO:0000256" key="1">
    <source>
        <dbReference type="ARBA" id="ARBA00022553"/>
    </source>
</evidence>
<feature type="domain" description="HTH luxR-type" evidence="6">
    <location>
        <begin position="145"/>
        <end position="216"/>
    </location>
</feature>
<dbReference type="InterPro" id="IPR000792">
    <property type="entry name" value="Tscrpt_reg_LuxR_C"/>
</dbReference>
<dbReference type="GO" id="GO:0006355">
    <property type="term" value="P:regulation of DNA-templated transcription"/>
    <property type="evidence" value="ECO:0007669"/>
    <property type="project" value="InterPro"/>
</dbReference>
<dbReference type="CDD" id="cd17535">
    <property type="entry name" value="REC_NarL-like"/>
    <property type="match status" value="1"/>
</dbReference>
<dbReference type="Proteomes" id="UP001149140">
    <property type="component" value="Unassembled WGS sequence"/>
</dbReference>
<dbReference type="InterPro" id="IPR039420">
    <property type="entry name" value="WalR-like"/>
</dbReference>
<dbReference type="InterPro" id="IPR001789">
    <property type="entry name" value="Sig_transdc_resp-reg_receiver"/>
</dbReference>
<dbReference type="SUPFAM" id="SSF46894">
    <property type="entry name" value="C-terminal effector domain of the bipartite response regulators"/>
    <property type="match status" value="1"/>
</dbReference>
<gene>
    <name evidence="8" type="ORF">OM076_30000</name>
</gene>
<dbReference type="CDD" id="cd06170">
    <property type="entry name" value="LuxR_C_like"/>
    <property type="match status" value="1"/>
</dbReference>
<reference evidence="8" key="1">
    <citation type="submission" date="2022-10" db="EMBL/GenBank/DDBJ databases">
        <title>The WGS of Solirubrobacter ginsenosidimutans DSM 21036.</title>
        <authorList>
            <person name="Jiang Z."/>
        </authorList>
    </citation>
    <scope>NUCLEOTIDE SEQUENCE</scope>
    <source>
        <strain evidence="8">DSM 21036</strain>
    </source>
</reference>
<keyword evidence="2" id="KW-0805">Transcription regulation</keyword>
<dbReference type="AlphaFoldDB" id="A0A9X3N044"/>
<dbReference type="PROSITE" id="PS50110">
    <property type="entry name" value="RESPONSE_REGULATORY"/>
    <property type="match status" value="1"/>
</dbReference>
<dbReference type="Pfam" id="PF00072">
    <property type="entry name" value="Response_reg"/>
    <property type="match status" value="1"/>
</dbReference>
<dbReference type="PROSITE" id="PS50043">
    <property type="entry name" value="HTH_LUXR_2"/>
    <property type="match status" value="1"/>
</dbReference>
<name>A0A9X3N044_9ACTN</name>
<evidence type="ECO:0000256" key="5">
    <source>
        <dbReference type="PROSITE-ProRule" id="PRU00169"/>
    </source>
</evidence>
<dbReference type="PANTHER" id="PTHR43214:SF24">
    <property type="entry name" value="TRANSCRIPTIONAL REGULATORY PROTEIN NARL-RELATED"/>
    <property type="match status" value="1"/>
</dbReference>
<sequence>MTRVVIAEDQALLRQGIVRLLADAGFEVVAEAADAPDLLRKVAAHKPDVAIVDVQMPPDNTDDGLRAAMEIRAAHPGIGVLVLSQYAEERYAVDLIGDDAEGVGYLLKDRVTDFKLFADAVKRVAAGGSVLDPTVVAHMFGRRRRDDPLDGLTPREREVLELMAEGRSNKGIAEAMVVTPHAVEKHVTAIFTKLGVGGGAEDHRRVLAVLQFIRGGSGRG</sequence>
<dbReference type="InterPro" id="IPR016032">
    <property type="entry name" value="Sig_transdc_resp-reg_C-effctor"/>
</dbReference>
<feature type="domain" description="Response regulatory" evidence="7">
    <location>
        <begin position="3"/>
        <end position="123"/>
    </location>
</feature>
<dbReference type="InterPro" id="IPR058245">
    <property type="entry name" value="NreC/VraR/RcsB-like_REC"/>
</dbReference>
<dbReference type="Pfam" id="PF00196">
    <property type="entry name" value="GerE"/>
    <property type="match status" value="1"/>
</dbReference>
<dbReference type="EMBL" id="JAPDOD010000035">
    <property type="protein sequence ID" value="MDA0164540.1"/>
    <property type="molecule type" value="Genomic_DNA"/>
</dbReference>
<dbReference type="GO" id="GO:0003677">
    <property type="term" value="F:DNA binding"/>
    <property type="evidence" value="ECO:0007669"/>
    <property type="project" value="UniProtKB-KW"/>
</dbReference>